<gene>
    <name evidence="1" type="ORF">SDC9_192054</name>
</gene>
<dbReference type="EMBL" id="VSSQ01103632">
    <property type="protein sequence ID" value="MPN44489.1"/>
    <property type="molecule type" value="Genomic_DNA"/>
</dbReference>
<dbReference type="SUPFAM" id="SSF51735">
    <property type="entry name" value="NAD(P)-binding Rossmann-fold domains"/>
    <property type="match status" value="1"/>
</dbReference>
<accession>A0A645I246</accession>
<proteinExistence type="predicted"/>
<dbReference type="AlphaFoldDB" id="A0A645I246"/>
<protein>
    <submittedName>
        <fullName evidence="1">Uncharacterized protein</fullName>
    </submittedName>
</protein>
<evidence type="ECO:0000313" key="1">
    <source>
        <dbReference type="EMBL" id="MPN44489.1"/>
    </source>
</evidence>
<comment type="caution">
    <text evidence="1">The sequence shown here is derived from an EMBL/GenBank/DDBJ whole genome shotgun (WGS) entry which is preliminary data.</text>
</comment>
<dbReference type="InterPro" id="IPR002347">
    <property type="entry name" value="SDR_fam"/>
</dbReference>
<dbReference type="InterPro" id="IPR036291">
    <property type="entry name" value="NAD(P)-bd_dom_sf"/>
</dbReference>
<name>A0A645I246_9ZZZZ</name>
<dbReference type="Pfam" id="PF13561">
    <property type="entry name" value="adh_short_C2"/>
    <property type="match status" value="1"/>
</dbReference>
<sequence length="82" mass="9141">MPLRRFPRASDLAWATVFLASDESACMTGSDMAVDGGLRHKYPTWSPGRHHPLDVKDYARSIEWTKFGEPQGPLTDLLGEPV</sequence>
<organism evidence="1">
    <name type="scientific">bioreactor metagenome</name>
    <dbReference type="NCBI Taxonomy" id="1076179"/>
    <lineage>
        <taxon>unclassified sequences</taxon>
        <taxon>metagenomes</taxon>
        <taxon>ecological metagenomes</taxon>
    </lineage>
</organism>
<dbReference type="Gene3D" id="3.40.50.720">
    <property type="entry name" value="NAD(P)-binding Rossmann-like Domain"/>
    <property type="match status" value="1"/>
</dbReference>
<reference evidence="1" key="1">
    <citation type="submission" date="2019-08" db="EMBL/GenBank/DDBJ databases">
        <authorList>
            <person name="Kucharzyk K."/>
            <person name="Murdoch R.W."/>
            <person name="Higgins S."/>
            <person name="Loffler F."/>
        </authorList>
    </citation>
    <scope>NUCLEOTIDE SEQUENCE</scope>
</reference>